<feature type="domain" description="MacB-like periplasmic core" evidence="8">
    <location>
        <begin position="40"/>
        <end position="229"/>
    </location>
</feature>
<feature type="transmembrane region" description="Helical" evidence="6">
    <location>
        <begin position="407"/>
        <end position="431"/>
    </location>
</feature>
<evidence type="ECO:0000313" key="10">
    <source>
        <dbReference type="Proteomes" id="UP000248882"/>
    </source>
</evidence>
<dbReference type="InterPro" id="IPR050250">
    <property type="entry name" value="Macrolide_Exporter_MacB"/>
</dbReference>
<dbReference type="PANTHER" id="PTHR30572:SF18">
    <property type="entry name" value="ABC-TYPE MACROLIDE FAMILY EXPORT SYSTEM PERMEASE COMPONENT 2"/>
    <property type="match status" value="1"/>
</dbReference>
<feature type="transmembrane region" description="Helical" evidence="6">
    <location>
        <begin position="452"/>
        <end position="475"/>
    </location>
</feature>
<feature type="domain" description="ABC3 transporter permease C-terminal" evidence="7">
    <location>
        <begin position="709"/>
        <end position="821"/>
    </location>
</feature>
<reference evidence="9 10" key="1">
    <citation type="submission" date="2018-06" db="EMBL/GenBank/DDBJ databases">
        <title>Genomic Encyclopedia of Archaeal and Bacterial Type Strains, Phase II (KMG-II): from individual species to whole genera.</title>
        <authorList>
            <person name="Goeker M."/>
        </authorList>
    </citation>
    <scope>NUCLEOTIDE SEQUENCE [LARGE SCALE GENOMIC DNA]</scope>
    <source>
        <strain evidence="9 10">DSM 19830</strain>
    </source>
</reference>
<evidence type="ECO:0000313" key="9">
    <source>
        <dbReference type="EMBL" id="PZX55621.1"/>
    </source>
</evidence>
<evidence type="ECO:0000259" key="8">
    <source>
        <dbReference type="Pfam" id="PF12704"/>
    </source>
</evidence>
<feature type="transmembrane region" description="Helical" evidence="6">
    <location>
        <begin position="38"/>
        <end position="61"/>
    </location>
</feature>
<dbReference type="Proteomes" id="UP000248882">
    <property type="component" value="Unassembled WGS sequence"/>
</dbReference>
<dbReference type="Pfam" id="PF12704">
    <property type="entry name" value="MacB_PCD"/>
    <property type="match status" value="2"/>
</dbReference>
<sequence length="828" mass="93502">MMNAECRSVENNHNLRTNQTMWKNYLKIGWRVLKKNRLYTVLNVLGLTMGISGFLMIMIFIQDEVNYDRFYPDSESVFRISSYWGDNINGGNATVAPSVGPRIKSDIPEVEAVTRVLKWNDFTIQPASGNNKDQVFREEKVFYAEPNFFEVFNLNLLAGNKENALVDSRNVVVTESLGHKYFGDISPGEMIGKTILMGSNNPDPKQIAAVVEDIPAQSHFHFEMLVYEPGMNAEIFDSENWSWSILHTYAKFPKEKQQVVAAKLDQMVATYANSTLDAGDESGTYNLKVMPVQDIHLNSHLLREHEANSYQSYIYIFSLVAAFVLLLACINFMNLATAKAGLRSMEVGVRKVMGSQKSQLIYQFLIEALILVLISVLLSLVLVSLSNGFFNQLTGKNIQFNLLDNTMILWMIPALVVLLTLLSGFYPAFYLSSFKPLQIITKQLSVGKNSHSFRNGLVVFQFATSLTLIICTLLVQRQMSFIQNSDPGFERDQLVIIHNDGEIQNSQREDFKGHFASSTNVQSLSFSTGIPMSGKFQIRTFNLPTSDLKDGMNWYEGDASYLDTYQFKLLAGRNFSEISGADQNKVVINETAAKHLGILDDAIGQLIVKNEGEKDEATLEVIGLVEDFIFESFRNEIKPLVIEYMHDYFLRDYISVKIQGGNIEAGLDEMELAWKQFEPRVPMNYSFLDEDFGRVYESEMKMANLLQVLTGISILIACLGLFGLTAYTTELRNKEIGIRKVFGATMPEIFMMLSASYFKLILISMLFAVPLAMVFMQNWLESFAYKTGIEIWVIVAAIVACFGLALATIFFQTYKSIRANPVKALKSE</sequence>
<feature type="transmembrane region" description="Helical" evidence="6">
    <location>
        <begin position="313"/>
        <end position="335"/>
    </location>
</feature>
<name>A0A2W7R659_9BACT</name>
<evidence type="ECO:0000256" key="5">
    <source>
        <dbReference type="ARBA" id="ARBA00023136"/>
    </source>
</evidence>
<feature type="transmembrane region" description="Helical" evidence="6">
    <location>
        <begin position="791"/>
        <end position="811"/>
    </location>
</feature>
<organism evidence="9 10">
    <name type="scientific">Algoriphagus chordae</name>
    <dbReference type="NCBI Taxonomy" id="237019"/>
    <lineage>
        <taxon>Bacteria</taxon>
        <taxon>Pseudomonadati</taxon>
        <taxon>Bacteroidota</taxon>
        <taxon>Cytophagia</taxon>
        <taxon>Cytophagales</taxon>
        <taxon>Cyclobacteriaceae</taxon>
        <taxon>Algoriphagus</taxon>
    </lineage>
</organism>
<evidence type="ECO:0000259" key="7">
    <source>
        <dbReference type="Pfam" id="PF02687"/>
    </source>
</evidence>
<dbReference type="AlphaFoldDB" id="A0A2W7R659"/>
<gene>
    <name evidence="9" type="ORF">LV85_00846</name>
</gene>
<keyword evidence="2" id="KW-1003">Cell membrane</keyword>
<keyword evidence="5 6" id="KW-0472">Membrane</keyword>
<dbReference type="InterPro" id="IPR003838">
    <property type="entry name" value="ABC3_permease_C"/>
</dbReference>
<evidence type="ECO:0000256" key="1">
    <source>
        <dbReference type="ARBA" id="ARBA00004651"/>
    </source>
</evidence>
<feature type="transmembrane region" description="Helical" evidence="6">
    <location>
        <begin position="360"/>
        <end position="387"/>
    </location>
</feature>
<evidence type="ECO:0000256" key="4">
    <source>
        <dbReference type="ARBA" id="ARBA00022989"/>
    </source>
</evidence>
<dbReference type="GO" id="GO:0005886">
    <property type="term" value="C:plasma membrane"/>
    <property type="evidence" value="ECO:0007669"/>
    <property type="project" value="UniProtKB-SubCell"/>
</dbReference>
<protein>
    <submittedName>
        <fullName evidence="9">Putative ABC transport system permease protein</fullName>
    </submittedName>
</protein>
<keyword evidence="3 6" id="KW-0812">Transmembrane</keyword>
<dbReference type="PANTHER" id="PTHR30572">
    <property type="entry name" value="MEMBRANE COMPONENT OF TRANSPORTER-RELATED"/>
    <property type="match status" value="1"/>
</dbReference>
<accession>A0A2W7R659</accession>
<proteinExistence type="predicted"/>
<feature type="transmembrane region" description="Helical" evidence="6">
    <location>
        <begin position="705"/>
        <end position="728"/>
    </location>
</feature>
<feature type="domain" description="MacB-like periplasmic core" evidence="8">
    <location>
        <begin position="555"/>
        <end position="628"/>
    </location>
</feature>
<comment type="subcellular location">
    <subcellularLocation>
        <location evidence="1">Cell membrane</location>
        <topology evidence="1">Multi-pass membrane protein</topology>
    </subcellularLocation>
</comment>
<dbReference type="Pfam" id="PF02687">
    <property type="entry name" value="FtsX"/>
    <property type="match status" value="2"/>
</dbReference>
<dbReference type="InterPro" id="IPR025857">
    <property type="entry name" value="MacB_PCD"/>
</dbReference>
<evidence type="ECO:0000256" key="2">
    <source>
        <dbReference type="ARBA" id="ARBA00022475"/>
    </source>
</evidence>
<evidence type="ECO:0000256" key="6">
    <source>
        <dbReference type="SAM" id="Phobius"/>
    </source>
</evidence>
<feature type="domain" description="ABC3 transporter permease C-terminal" evidence="7">
    <location>
        <begin position="319"/>
        <end position="434"/>
    </location>
</feature>
<evidence type="ECO:0000256" key="3">
    <source>
        <dbReference type="ARBA" id="ARBA00022692"/>
    </source>
</evidence>
<keyword evidence="4 6" id="KW-1133">Transmembrane helix</keyword>
<dbReference type="GO" id="GO:0022857">
    <property type="term" value="F:transmembrane transporter activity"/>
    <property type="evidence" value="ECO:0007669"/>
    <property type="project" value="TreeGrafter"/>
</dbReference>
<feature type="transmembrane region" description="Helical" evidence="6">
    <location>
        <begin position="749"/>
        <end position="771"/>
    </location>
</feature>
<dbReference type="EMBL" id="QKZT01000003">
    <property type="protein sequence ID" value="PZX55621.1"/>
    <property type="molecule type" value="Genomic_DNA"/>
</dbReference>
<comment type="caution">
    <text evidence="9">The sequence shown here is derived from an EMBL/GenBank/DDBJ whole genome shotgun (WGS) entry which is preliminary data.</text>
</comment>
<keyword evidence="10" id="KW-1185">Reference proteome</keyword>